<dbReference type="PANTHER" id="PTHR30349:SF64">
    <property type="entry name" value="PROPHAGE INTEGRASE INTD-RELATED"/>
    <property type="match status" value="1"/>
</dbReference>
<evidence type="ECO:0000313" key="3">
    <source>
        <dbReference type="EMBL" id="GAF88049.1"/>
    </source>
</evidence>
<dbReference type="GO" id="GO:0015074">
    <property type="term" value="P:DNA integration"/>
    <property type="evidence" value="ECO:0007669"/>
    <property type="project" value="InterPro"/>
</dbReference>
<dbReference type="PANTHER" id="PTHR30349">
    <property type="entry name" value="PHAGE INTEGRASE-RELATED"/>
    <property type="match status" value="1"/>
</dbReference>
<dbReference type="EMBL" id="BARS01019179">
    <property type="protein sequence ID" value="GAF88049.1"/>
    <property type="molecule type" value="Genomic_DNA"/>
</dbReference>
<feature type="domain" description="Tyr recombinase" evidence="2">
    <location>
        <begin position="1"/>
        <end position="101"/>
    </location>
</feature>
<dbReference type="InterPro" id="IPR050090">
    <property type="entry name" value="Tyrosine_recombinase_XerCD"/>
</dbReference>
<name>X0T4A7_9ZZZZ</name>
<dbReference type="GO" id="GO:0003677">
    <property type="term" value="F:DNA binding"/>
    <property type="evidence" value="ECO:0007669"/>
    <property type="project" value="InterPro"/>
</dbReference>
<dbReference type="GO" id="GO:0006310">
    <property type="term" value="P:DNA recombination"/>
    <property type="evidence" value="ECO:0007669"/>
    <property type="project" value="UniProtKB-KW"/>
</dbReference>
<dbReference type="AlphaFoldDB" id="X0T4A7"/>
<evidence type="ECO:0000259" key="2">
    <source>
        <dbReference type="PROSITE" id="PS51898"/>
    </source>
</evidence>
<comment type="caution">
    <text evidence="3">The sequence shown here is derived from an EMBL/GenBank/DDBJ whole genome shotgun (WGS) entry which is preliminary data.</text>
</comment>
<dbReference type="Pfam" id="PF00589">
    <property type="entry name" value="Phage_integrase"/>
    <property type="match status" value="1"/>
</dbReference>
<organism evidence="3">
    <name type="scientific">marine sediment metagenome</name>
    <dbReference type="NCBI Taxonomy" id="412755"/>
    <lineage>
        <taxon>unclassified sequences</taxon>
        <taxon>metagenomes</taxon>
        <taxon>ecological metagenomes</taxon>
    </lineage>
</organism>
<dbReference type="Gene3D" id="1.10.443.10">
    <property type="entry name" value="Intergrase catalytic core"/>
    <property type="match status" value="1"/>
</dbReference>
<dbReference type="PROSITE" id="PS51898">
    <property type="entry name" value="TYR_RECOMBINASE"/>
    <property type="match status" value="1"/>
</dbReference>
<dbReference type="InterPro" id="IPR013762">
    <property type="entry name" value="Integrase-like_cat_sf"/>
</dbReference>
<dbReference type="InterPro" id="IPR002104">
    <property type="entry name" value="Integrase_catalytic"/>
</dbReference>
<proteinExistence type="predicted"/>
<protein>
    <recommendedName>
        <fullName evidence="2">Tyr recombinase domain-containing protein</fullName>
    </recommendedName>
</protein>
<evidence type="ECO:0000256" key="1">
    <source>
        <dbReference type="ARBA" id="ARBA00023172"/>
    </source>
</evidence>
<reference evidence="3" key="1">
    <citation type="journal article" date="2014" name="Front. Microbiol.">
        <title>High frequency of phylogenetically diverse reductive dehalogenase-homologous genes in deep subseafloor sedimentary metagenomes.</title>
        <authorList>
            <person name="Kawai M."/>
            <person name="Futagami T."/>
            <person name="Toyoda A."/>
            <person name="Takaki Y."/>
            <person name="Nishi S."/>
            <person name="Hori S."/>
            <person name="Arai W."/>
            <person name="Tsubouchi T."/>
            <person name="Morono Y."/>
            <person name="Uchiyama I."/>
            <person name="Ito T."/>
            <person name="Fujiyama A."/>
            <person name="Inagaki F."/>
            <person name="Takami H."/>
        </authorList>
    </citation>
    <scope>NUCLEOTIDE SEQUENCE</scope>
    <source>
        <strain evidence="3">Expedition CK06-06</strain>
    </source>
</reference>
<keyword evidence="1" id="KW-0233">DNA recombination</keyword>
<sequence>EFKQWKSNVNEPIGDDDYVFVTECGNPFLPRSIQFMMQEIKDVLKLGCRCTPHSLRHSFALYLYEKTKDLRLVQKQLGHSNVATTTIYADVTPERASEQVENMWKEGV</sequence>
<accession>X0T4A7</accession>
<feature type="non-terminal residue" evidence="3">
    <location>
        <position position="1"/>
    </location>
</feature>
<gene>
    <name evidence="3" type="ORF">S01H1_31114</name>
</gene>
<dbReference type="InterPro" id="IPR011010">
    <property type="entry name" value="DNA_brk_join_enz"/>
</dbReference>
<dbReference type="SUPFAM" id="SSF56349">
    <property type="entry name" value="DNA breaking-rejoining enzymes"/>
    <property type="match status" value="1"/>
</dbReference>